<keyword evidence="3" id="KW-1185">Reference proteome</keyword>
<keyword evidence="1" id="KW-0812">Transmembrane</keyword>
<proteinExistence type="predicted"/>
<name>A0A7T7KVA7_9ACTN</name>
<reference evidence="2 3" key="1">
    <citation type="submission" date="2020-12" db="EMBL/GenBank/DDBJ databases">
        <title>A novel species.</title>
        <authorList>
            <person name="Li K."/>
        </authorList>
    </citation>
    <scope>NUCLEOTIDE SEQUENCE [LARGE SCALE GENOMIC DNA]</scope>
    <source>
        <strain evidence="2 3">ZYC-3</strain>
    </source>
</reference>
<gene>
    <name evidence="2" type="ORF">JEQ17_06075</name>
</gene>
<keyword evidence="1" id="KW-1133">Transmembrane helix</keyword>
<accession>A0A7T7KVA7</accession>
<dbReference type="RefSeq" id="WP_200394240.1">
    <property type="nucleotide sequence ID" value="NZ_CP066831.1"/>
</dbReference>
<sequence>MRAREETAETEARVRQLMGPADPLADPLADRVVTGEADRMVLARVLATDPRPSRWRRADAYRPRRRRGWVVAVATVAALAGAGLAAQASGIIPDNVIWGLNRAGHGPGAEGLEADIANARKLFQGKAPNGDLLEYWQAPNPSGGQCAYLRVIDAKSGGSDGESSCFRGGESYDPPAVWAEANTTAVDDWTALYGRVPDSAVSVRVTFEDGGVVGPVEADARHYFLTFLPHHERSNWDWAAYKTEALDAEGKVVATEHSYR</sequence>
<dbReference type="Proteomes" id="UP000595636">
    <property type="component" value="Chromosome"/>
</dbReference>
<feature type="transmembrane region" description="Helical" evidence="1">
    <location>
        <begin position="69"/>
        <end position="92"/>
    </location>
</feature>
<evidence type="ECO:0000313" key="3">
    <source>
        <dbReference type="Proteomes" id="UP000595636"/>
    </source>
</evidence>
<keyword evidence="1" id="KW-0472">Membrane</keyword>
<protein>
    <submittedName>
        <fullName evidence="2">Uncharacterized protein</fullName>
    </submittedName>
</protein>
<dbReference type="EMBL" id="CP066831">
    <property type="protein sequence ID" value="QQM39079.1"/>
    <property type="molecule type" value="Genomic_DNA"/>
</dbReference>
<dbReference type="AlphaFoldDB" id="A0A7T7KVA7"/>
<dbReference type="KEGG" id="slf:JEQ17_06075"/>
<evidence type="ECO:0000256" key="1">
    <source>
        <dbReference type="SAM" id="Phobius"/>
    </source>
</evidence>
<evidence type="ECO:0000313" key="2">
    <source>
        <dbReference type="EMBL" id="QQM39079.1"/>
    </source>
</evidence>
<organism evidence="2 3">
    <name type="scientific">Streptomyces liliifuscus</name>
    <dbReference type="NCBI Taxonomy" id="2797636"/>
    <lineage>
        <taxon>Bacteria</taxon>
        <taxon>Bacillati</taxon>
        <taxon>Actinomycetota</taxon>
        <taxon>Actinomycetes</taxon>
        <taxon>Kitasatosporales</taxon>
        <taxon>Streptomycetaceae</taxon>
        <taxon>Streptomyces</taxon>
    </lineage>
</organism>